<gene>
    <name evidence="8" type="ORF">BI380_25560</name>
</gene>
<evidence type="ECO:0000256" key="2">
    <source>
        <dbReference type="ARBA" id="ARBA00023012"/>
    </source>
</evidence>
<keyword evidence="9" id="KW-1185">Reference proteome</keyword>
<dbReference type="InterPro" id="IPR036388">
    <property type="entry name" value="WH-like_DNA-bd_sf"/>
</dbReference>
<name>A0ABM6EAM9_9BURK</name>
<keyword evidence="5" id="KW-0804">Transcription</keyword>
<dbReference type="EMBL" id="CP017420">
    <property type="protein sequence ID" value="AOV04456.1"/>
    <property type="molecule type" value="Genomic_DNA"/>
</dbReference>
<keyword evidence="2" id="KW-0902">Two-component regulatory system</keyword>
<dbReference type="PANTHER" id="PTHR48111:SF22">
    <property type="entry name" value="REGULATOR OF RPOS"/>
    <property type="match status" value="1"/>
</dbReference>
<dbReference type="RefSeq" id="WP_046238788.1">
    <property type="nucleotide sequence ID" value="NZ_CBCSDN010000018.1"/>
</dbReference>
<dbReference type="InterPro" id="IPR016032">
    <property type="entry name" value="Sig_transdc_resp-reg_C-effctor"/>
</dbReference>
<feature type="DNA-binding region" description="OmpR/PhoB-type" evidence="6">
    <location>
        <begin position="125"/>
        <end position="223"/>
    </location>
</feature>
<evidence type="ECO:0000256" key="5">
    <source>
        <dbReference type="ARBA" id="ARBA00023163"/>
    </source>
</evidence>
<evidence type="ECO:0000259" key="7">
    <source>
        <dbReference type="PROSITE" id="PS51755"/>
    </source>
</evidence>
<keyword evidence="3" id="KW-0805">Transcription regulation</keyword>
<keyword evidence="1" id="KW-0597">Phosphoprotein</keyword>
<sequence>MRMLVIRPPAGVSHYLRDTLRALGYIFDEFSDYHSGLRHAIKNEINLILFYENKILLEKFKLFAKINTDKYLPMMILTKIKDGKDREVFFDNGVKIDPSISDHSESFIKRIEQLKSRLLLEFNNKECYYLGDLILDLSKQRAERKGKRLDLTKGEFSLLLAFMRRSGQLLSRESLAAQVWNRDGNFTKNMVDVAVRRLRRKLDDPYDIKLLHTQRGSGYILEIRHVKGKFDEMSEDY</sequence>
<dbReference type="PROSITE" id="PS51755">
    <property type="entry name" value="OMPR_PHOB"/>
    <property type="match status" value="1"/>
</dbReference>
<dbReference type="InterPro" id="IPR001867">
    <property type="entry name" value="OmpR/PhoB-type_DNA-bd"/>
</dbReference>
<reference evidence="8 9" key="1">
    <citation type="submission" date="2016-09" db="EMBL/GenBank/DDBJ databases">
        <title>Complete genome sequence of Deltia acidovorans CM13 isolated from murine proximal colonic tissue.</title>
        <authorList>
            <person name="Saffarian A."/>
        </authorList>
    </citation>
    <scope>NUCLEOTIDE SEQUENCE [LARGE SCALE GENOMIC DNA]</scope>
    <source>
        <strain evidence="8 9">CM13</strain>
    </source>
</reference>
<dbReference type="CDD" id="cd00383">
    <property type="entry name" value="trans_reg_C"/>
    <property type="match status" value="1"/>
</dbReference>
<evidence type="ECO:0000256" key="3">
    <source>
        <dbReference type="ARBA" id="ARBA00023015"/>
    </source>
</evidence>
<evidence type="ECO:0000313" key="8">
    <source>
        <dbReference type="EMBL" id="AOV04456.1"/>
    </source>
</evidence>
<evidence type="ECO:0000256" key="6">
    <source>
        <dbReference type="PROSITE-ProRule" id="PRU01091"/>
    </source>
</evidence>
<dbReference type="SMART" id="SM00862">
    <property type="entry name" value="Trans_reg_C"/>
    <property type="match status" value="1"/>
</dbReference>
<evidence type="ECO:0000256" key="4">
    <source>
        <dbReference type="ARBA" id="ARBA00023125"/>
    </source>
</evidence>
<feature type="domain" description="OmpR/PhoB-type" evidence="7">
    <location>
        <begin position="125"/>
        <end position="223"/>
    </location>
</feature>
<dbReference type="InterPro" id="IPR039420">
    <property type="entry name" value="WalR-like"/>
</dbReference>
<dbReference type="Pfam" id="PF00486">
    <property type="entry name" value="Trans_reg_C"/>
    <property type="match status" value="1"/>
</dbReference>
<accession>A0ABM6EAM9</accession>
<keyword evidence="4 6" id="KW-0238">DNA-binding</keyword>
<dbReference type="Proteomes" id="UP000095607">
    <property type="component" value="Chromosome"/>
</dbReference>
<dbReference type="Gene3D" id="1.10.10.10">
    <property type="entry name" value="Winged helix-like DNA-binding domain superfamily/Winged helix DNA-binding domain"/>
    <property type="match status" value="1"/>
</dbReference>
<protein>
    <recommendedName>
        <fullName evidence="7">OmpR/PhoB-type domain-containing protein</fullName>
    </recommendedName>
</protein>
<organism evidence="8 9">
    <name type="scientific">Delftia tsuruhatensis</name>
    <dbReference type="NCBI Taxonomy" id="180282"/>
    <lineage>
        <taxon>Bacteria</taxon>
        <taxon>Pseudomonadati</taxon>
        <taxon>Pseudomonadota</taxon>
        <taxon>Betaproteobacteria</taxon>
        <taxon>Burkholderiales</taxon>
        <taxon>Comamonadaceae</taxon>
        <taxon>Delftia</taxon>
    </lineage>
</organism>
<evidence type="ECO:0000313" key="9">
    <source>
        <dbReference type="Proteomes" id="UP000095607"/>
    </source>
</evidence>
<dbReference type="SUPFAM" id="SSF46894">
    <property type="entry name" value="C-terminal effector domain of the bipartite response regulators"/>
    <property type="match status" value="1"/>
</dbReference>
<proteinExistence type="predicted"/>
<dbReference type="PANTHER" id="PTHR48111">
    <property type="entry name" value="REGULATOR OF RPOS"/>
    <property type="match status" value="1"/>
</dbReference>
<evidence type="ECO:0000256" key="1">
    <source>
        <dbReference type="ARBA" id="ARBA00022553"/>
    </source>
</evidence>